<dbReference type="AlphaFoldDB" id="A0A0U0W8H7"/>
<evidence type="ECO:0000256" key="2">
    <source>
        <dbReference type="ARBA" id="ARBA00024993"/>
    </source>
</evidence>
<dbReference type="Pfam" id="PF00484">
    <property type="entry name" value="Pro_CA"/>
    <property type="match status" value="1"/>
</dbReference>
<sequence length="203" mass="20732">MSNPSTAWSLLRAGNRRFCATKPSGSPSADVHAPFAAVFRCADACTPSEALLGQDRGSLIDVSTWGHVIDSGALATMEYAVGTLKTPLIVVVGHENCAAMEMALTAWKNVSFPDGAARMVVEQAISSLTRVGGSIDTADELAAAHAVSTGASLLHKSPIIAGAVDRGQSAIVCLMSGDGAAPIRACATFGDVSVSDATLLECV</sequence>
<organism evidence="4 5">
    <name type="scientific">Mycobacterium bohemicum DSM 44277</name>
    <dbReference type="NCBI Taxonomy" id="1236609"/>
    <lineage>
        <taxon>Bacteria</taxon>
        <taxon>Bacillati</taxon>
        <taxon>Actinomycetota</taxon>
        <taxon>Actinomycetes</taxon>
        <taxon>Mycobacteriales</taxon>
        <taxon>Mycobacteriaceae</taxon>
        <taxon>Mycobacterium</taxon>
    </lineage>
</organism>
<feature type="binding site" evidence="3">
    <location>
        <position position="97"/>
    </location>
    <ligand>
        <name>Zn(2+)</name>
        <dbReference type="ChEBI" id="CHEBI:29105"/>
    </ligand>
</feature>
<dbReference type="InterPro" id="IPR001765">
    <property type="entry name" value="Carbonic_anhydrase"/>
</dbReference>
<feature type="binding site" evidence="3">
    <location>
        <position position="43"/>
    </location>
    <ligand>
        <name>Zn(2+)</name>
        <dbReference type="ChEBI" id="CHEBI:29105"/>
    </ligand>
</feature>
<dbReference type="RefSeq" id="WP_085182801.1">
    <property type="nucleotide sequence ID" value="NZ_CSTD01000002.1"/>
</dbReference>
<evidence type="ECO:0000313" key="5">
    <source>
        <dbReference type="Proteomes" id="UP000198875"/>
    </source>
</evidence>
<keyword evidence="3" id="KW-0479">Metal-binding</keyword>
<evidence type="ECO:0000256" key="1">
    <source>
        <dbReference type="ARBA" id="ARBA00006217"/>
    </source>
</evidence>
<dbReference type="EMBL" id="CSTD01000002">
    <property type="protein sequence ID" value="CPR11115.1"/>
    <property type="molecule type" value="Genomic_DNA"/>
</dbReference>
<accession>A0A0U0W8H7</accession>
<dbReference type="GO" id="GO:0008270">
    <property type="term" value="F:zinc ion binding"/>
    <property type="evidence" value="ECO:0007669"/>
    <property type="project" value="InterPro"/>
</dbReference>
<dbReference type="InterPro" id="IPR036874">
    <property type="entry name" value="Carbonic_anhydrase_sf"/>
</dbReference>
<comment type="similarity">
    <text evidence="1">Belongs to the beta-class carbonic anhydrase family.</text>
</comment>
<dbReference type="PANTHER" id="PTHR11002:SF79">
    <property type="entry name" value="CARBONIC ANHYDRASE 2"/>
    <property type="match status" value="1"/>
</dbReference>
<proteinExistence type="inferred from homology"/>
<dbReference type="Proteomes" id="UP000198875">
    <property type="component" value="Unassembled WGS sequence"/>
</dbReference>
<protein>
    <submittedName>
        <fullName evidence="4">Carbonic anhydrase</fullName>
    </submittedName>
</protein>
<dbReference type="GO" id="GO:0004089">
    <property type="term" value="F:carbonate dehydratase activity"/>
    <property type="evidence" value="ECO:0007669"/>
    <property type="project" value="InterPro"/>
</dbReference>
<reference evidence="4 5" key="1">
    <citation type="submission" date="2015-03" db="EMBL/GenBank/DDBJ databases">
        <authorList>
            <person name="Murphy D."/>
        </authorList>
    </citation>
    <scope>NUCLEOTIDE SEQUENCE [LARGE SCALE GENOMIC DNA]</scope>
    <source>
        <strain evidence="4 5">DSM 44277</strain>
    </source>
</reference>
<evidence type="ECO:0000313" key="4">
    <source>
        <dbReference type="EMBL" id="CPR11115.1"/>
    </source>
</evidence>
<evidence type="ECO:0000256" key="3">
    <source>
        <dbReference type="PIRSR" id="PIRSR601765-1"/>
    </source>
</evidence>
<feature type="binding site" evidence="3">
    <location>
        <position position="41"/>
    </location>
    <ligand>
        <name>Zn(2+)</name>
        <dbReference type="ChEBI" id="CHEBI:29105"/>
    </ligand>
</feature>
<keyword evidence="3" id="KW-0862">Zinc</keyword>
<dbReference type="PANTHER" id="PTHR11002">
    <property type="entry name" value="CARBONIC ANHYDRASE"/>
    <property type="match status" value="1"/>
</dbReference>
<comment type="function">
    <text evidence="2">Catalyzes the reversible hydration of carbon dioxide to form bicarbonate.</text>
</comment>
<dbReference type="SUPFAM" id="SSF53056">
    <property type="entry name" value="beta-carbonic anhydrase, cab"/>
    <property type="match status" value="1"/>
</dbReference>
<comment type="cofactor">
    <cofactor evidence="3">
        <name>Zn(2+)</name>
        <dbReference type="ChEBI" id="CHEBI:29105"/>
    </cofactor>
    <text evidence="3">Binds 1 zinc ion per subunit.</text>
</comment>
<dbReference type="SMART" id="SM00947">
    <property type="entry name" value="Pro_CA"/>
    <property type="match status" value="1"/>
</dbReference>
<dbReference type="OrthoDB" id="4709146at2"/>
<dbReference type="Gene3D" id="3.40.1050.10">
    <property type="entry name" value="Carbonic anhydrase"/>
    <property type="match status" value="1"/>
</dbReference>
<gene>
    <name evidence="4" type="ORF">BN971_02396</name>
</gene>
<name>A0A0U0W8H7_MYCBE</name>
<feature type="binding site" evidence="3">
    <location>
        <position position="94"/>
    </location>
    <ligand>
        <name>Zn(2+)</name>
        <dbReference type="ChEBI" id="CHEBI:29105"/>
    </ligand>
</feature>